<dbReference type="InterPro" id="IPR036291">
    <property type="entry name" value="NAD(P)-bd_dom_sf"/>
</dbReference>
<dbReference type="PANTHER" id="PTHR43000">
    <property type="entry name" value="DTDP-D-GLUCOSE 4,6-DEHYDRATASE-RELATED"/>
    <property type="match status" value="1"/>
</dbReference>
<dbReference type="Gene3D" id="3.40.50.720">
    <property type="entry name" value="NAD(P)-binding Rossmann-like Domain"/>
    <property type="match status" value="1"/>
</dbReference>
<dbReference type="EMBL" id="JBHTLU010000024">
    <property type="protein sequence ID" value="MFD1222320.1"/>
    <property type="molecule type" value="Genomic_DNA"/>
</dbReference>
<keyword evidence="3" id="KW-1185">Reference proteome</keyword>
<evidence type="ECO:0000313" key="3">
    <source>
        <dbReference type="Proteomes" id="UP001597180"/>
    </source>
</evidence>
<dbReference type="SUPFAM" id="SSF51735">
    <property type="entry name" value="NAD(P)-binding Rossmann-fold domains"/>
    <property type="match status" value="1"/>
</dbReference>
<accession>A0ABW3UNI1</accession>
<comment type="caution">
    <text evidence="2">The sequence shown here is derived from an EMBL/GenBank/DDBJ whole genome shotgun (WGS) entry which is preliminary data.</text>
</comment>
<dbReference type="RefSeq" id="WP_345587412.1">
    <property type="nucleotide sequence ID" value="NZ_BAABJG010000008.1"/>
</dbReference>
<reference evidence="3" key="1">
    <citation type="journal article" date="2019" name="Int. J. Syst. Evol. Microbiol.">
        <title>The Global Catalogue of Microorganisms (GCM) 10K type strain sequencing project: providing services to taxonomists for standard genome sequencing and annotation.</title>
        <authorList>
            <consortium name="The Broad Institute Genomics Platform"/>
            <consortium name="The Broad Institute Genome Sequencing Center for Infectious Disease"/>
            <person name="Wu L."/>
            <person name="Ma J."/>
        </authorList>
    </citation>
    <scope>NUCLEOTIDE SEQUENCE [LARGE SCALE GENOMIC DNA]</scope>
    <source>
        <strain evidence="3">CCUG 53270</strain>
    </source>
</reference>
<organism evidence="2 3">
    <name type="scientific">Paenibacillus vulneris</name>
    <dbReference type="NCBI Taxonomy" id="1133364"/>
    <lineage>
        <taxon>Bacteria</taxon>
        <taxon>Bacillati</taxon>
        <taxon>Bacillota</taxon>
        <taxon>Bacilli</taxon>
        <taxon>Bacillales</taxon>
        <taxon>Paenibacillaceae</taxon>
        <taxon>Paenibacillus</taxon>
    </lineage>
</organism>
<feature type="domain" description="NAD(P)-binding" evidence="1">
    <location>
        <begin position="4"/>
        <end position="306"/>
    </location>
</feature>
<evidence type="ECO:0000259" key="1">
    <source>
        <dbReference type="Pfam" id="PF16363"/>
    </source>
</evidence>
<dbReference type="Proteomes" id="UP001597180">
    <property type="component" value="Unassembled WGS sequence"/>
</dbReference>
<dbReference type="InterPro" id="IPR016040">
    <property type="entry name" value="NAD(P)-bd_dom"/>
</dbReference>
<gene>
    <name evidence="2" type="ORF">ACFQ4B_19540</name>
</gene>
<protein>
    <submittedName>
        <fullName evidence="2">GDP-mannose 4,6-dehydratase</fullName>
    </submittedName>
</protein>
<proteinExistence type="predicted"/>
<sequence>MRVLVTGISGFVGSHMAEYLLANQIEVIGTIRQRSRLDHIKHLKDIRLVECELRDPFSVESLIHDVKPDLIFHLAAQSFVPTSWNSPMDTIHNNVASQVNIFEAVRRSNLDCKIQIACSSEEYGHVEPHEVPIKETNPLRPLSPYAVSKVTQEFLGYQYNKSYGLNVVLTRTFNHTGPRRGENFVTSNFSKQIADIEKGKKPPVLYVGNLQAKRDFTDVRDIVRAYWLAVNKGVPGETYNIASGKCYTIQEVLNKLLALSKVQIEIKEDESRLRPSDVEILLGDYTKFHQQTGWKPGIPFDQTLEDLLNYWRMQP</sequence>
<dbReference type="Pfam" id="PF16363">
    <property type="entry name" value="GDP_Man_Dehyd"/>
    <property type="match status" value="1"/>
</dbReference>
<evidence type="ECO:0000313" key="2">
    <source>
        <dbReference type="EMBL" id="MFD1222320.1"/>
    </source>
</evidence>
<dbReference type="Gene3D" id="3.90.25.10">
    <property type="entry name" value="UDP-galactose 4-epimerase, domain 1"/>
    <property type="match status" value="1"/>
</dbReference>
<dbReference type="CDD" id="cd05260">
    <property type="entry name" value="GDP_MD_SDR_e"/>
    <property type="match status" value="1"/>
</dbReference>
<name>A0ABW3UNI1_9BACL</name>